<dbReference type="EnsemblMetazoa" id="PHUM294330-RA">
    <property type="protein sequence ID" value="PHUM294330-PA"/>
    <property type="gene ID" value="PHUM294330"/>
</dbReference>
<dbReference type="InParanoid" id="E0VLU7"/>
<sequence length="111" mass="12676">MCDKICFNPCNDKEINYQKLVDPFPVGQYDIFMSDAIQRDYLKTQKLKYREVNKCCGPMISICPPPPIQCCIPMQIKKDPPLLPPSLPSSSSSPCEPEMNLYVHLVLPKQE</sequence>
<proteinExistence type="predicted"/>
<gene>
    <name evidence="2" type="primary">8229724</name>
    <name evidence="1" type="ORF">Phum_PHUM294330</name>
</gene>
<evidence type="ECO:0000313" key="2">
    <source>
        <dbReference type="EnsemblMetazoa" id="PHUM294330-PA"/>
    </source>
</evidence>
<dbReference type="EMBL" id="DS235281">
    <property type="protein sequence ID" value="EEB14353.1"/>
    <property type="molecule type" value="Genomic_DNA"/>
</dbReference>
<dbReference type="CTD" id="8229724"/>
<dbReference type="AlphaFoldDB" id="E0VLU7"/>
<dbReference type="RefSeq" id="XP_002427091.1">
    <property type="nucleotide sequence ID" value="XM_002427046.1"/>
</dbReference>
<dbReference type="HOGENOM" id="CLU_2161382_0_0_1"/>
<reference evidence="1" key="2">
    <citation type="submission" date="2007-04" db="EMBL/GenBank/DDBJ databases">
        <title>The genome of the human body louse.</title>
        <authorList>
            <consortium name="The Human Body Louse Genome Consortium"/>
            <person name="Kirkness E."/>
            <person name="Walenz B."/>
            <person name="Hass B."/>
            <person name="Bruggner R."/>
            <person name="Strausberg R."/>
        </authorList>
    </citation>
    <scope>NUCLEOTIDE SEQUENCE</scope>
    <source>
        <strain evidence="1">USDA</strain>
    </source>
</reference>
<reference evidence="2" key="3">
    <citation type="submission" date="2021-02" db="UniProtKB">
        <authorList>
            <consortium name="EnsemblMetazoa"/>
        </authorList>
    </citation>
    <scope>IDENTIFICATION</scope>
    <source>
        <strain evidence="2">USDA</strain>
    </source>
</reference>
<name>E0VLU7_PEDHC</name>
<dbReference type="GeneID" id="8229724"/>
<organism>
    <name type="scientific">Pediculus humanus subsp. corporis</name>
    <name type="common">Body louse</name>
    <dbReference type="NCBI Taxonomy" id="121224"/>
    <lineage>
        <taxon>Eukaryota</taxon>
        <taxon>Metazoa</taxon>
        <taxon>Ecdysozoa</taxon>
        <taxon>Arthropoda</taxon>
        <taxon>Hexapoda</taxon>
        <taxon>Insecta</taxon>
        <taxon>Pterygota</taxon>
        <taxon>Neoptera</taxon>
        <taxon>Paraneoptera</taxon>
        <taxon>Psocodea</taxon>
        <taxon>Troctomorpha</taxon>
        <taxon>Phthiraptera</taxon>
        <taxon>Anoplura</taxon>
        <taxon>Pediculidae</taxon>
        <taxon>Pediculus</taxon>
    </lineage>
</organism>
<dbReference type="VEuPathDB" id="VectorBase:PHUM294330"/>
<evidence type="ECO:0000313" key="3">
    <source>
        <dbReference type="Proteomes" id="UP000009046"/>
    </source>
</evidence>
<dbReference type="EMBL" id="AAZO01003409">
    <property type="status" value="NOT_ANNOTATED_CDS"/>
    <property type="molecule type" value="Genomic_DNA"/>
</dbReference>
<accession>E0VLU7</accession>
<dbReference type="KEGG" id="phu:Phum_PHUM294330"/>
<protein>
    <submittedName>
        <fullName evidence="1 2">Uncharacterized protein</fullName>
    </submittedName>
</protein>
<keyword evidence="3" id="KW-1185">Reference proteome</keyword>
<dbReference type="Proteomes" id="UP000009046">
    <property type="component" value="Unassembled WGS sequence"/>
</dbReference>
<evidence type="ECO:0000313" key="1">
    <source>
        <dbReference type="EMBL" id="EEB14353.1"/>
    </source>
</evidence>
<reference evidence="1" key="1">
    <citation type="submission" date="2007-04" db="EMBL/GenBank/DDBJ databases">
        <title>Annotation of Pediculus humanus corporis strain USDA.</title>
        <authorList>
            <person name="Kirkness E."/>
            <person name="Hannick L."/>
            <person name="Hass B."/>
            <person name="Bruggner R."/>
            <person name="Lawson D."/>
            <person name="Bidwell S."/>
            <person name="Joardar V."/>
            <person name="Caler E."/>
            <person name="Walenz B."/>
            <person name="Inman J."/>
            <person name="Schobel S."/>
            <person name="Galinsky K."/>
            <person name="Amedeo P."/>
            <person name="Strausberg R."/>
        </authorList>
    </citation>
    <scope>NUCLEOTIDE SEQUENCE</scope>
    <source>
        <strain evidence="1">USDA</strain>
    </source>
</reference>